<dbReference type="PANTHER" id="PTHR11739:SF4">
    <property type="entry name" value="CITRATE SYNTHASE, PEROXISOMAL"/>
    <property type="match status" value="1"/>
</dbReference>
<dbReference type="InterPro" id="IPR016143">
    <property type="entry name" value="Citrate_synth-like_sm_a-sub"/>
</dbReference>
<dbReference type="InterPro" id="IPR002020">
    <property type="entry name" value="Citrate_synthase"/>
</dbReference>
<comment type="caution">
    <text evidence="6">The sequence shown here is derived from an EMBL/GenBank/DDBJ whole genome shotgun (WGS) entry which is preliminary data.</text>
</comment>
<dbReference type="EMBL" id="JACHIN010000002">
    <property type="protein sequence ID" value="MBB5076219.1"/>
    <property type="molecule type" value="Genomic_DNA"/>
</dbReference>
<reference evidence="6 7" key="1">
    <citation type="submission" date="2020-08" db="EMBL/GenBank/DDBJ databases">
        <title>Genomic Encyclopedia of Type Strains, Phase IV (KMG-IV): sequencing the most valuable type-strain genomes for metagenomic binning, comparative biology and taxonomic classification.</title>
        <authorList>
            <person name="Goeker M."/>
        </authorList>
    </citation>
    <scope>NUCLEOTIDE SEQUENCE [LARGE SCALE GENOMIC DNA]</scope>
    <source>
        <strain evidence="6 7">DSM 45385</strain>
    </source>
</reference>
<evidence type="ECO:0000313" key="6">
    <source>
        <dbReference type="EMBL" id="MBB5076219.1"/>
    </source>
</evidence>
<gene>
    <name evidence="6" type="ORF">HNR40_001683</name>
</gene>
<evidence type="ECO:0000256" key="5">
    <source>
        <dbReference type="SAM" id="MobiDB-lite"/>
    </source>
</evidence>
<keyword evidence="4 6" id="KW-0808">Transferase</keyword>
<dbReference type="CDD" id="cd06100">
    <property type="entry name" value="CCL_ACL-C"/>
    <property type="match status" value="1"/>
</dbReference>
<dbReference type="Pfam" id="PF00285">
    <property type="entry name" value="Citrate_synt"/>
    <property type="match status" value="1"/>
</dbReference>
<name>A0A7W7ZZD2_9ACTN</name>
<dbReference type="SUPFAM" id="SSF48256">
    <property type="entry name" value="Citrate synthase"/>
    <property type="match status" value="1"/>
</dbReference>
<dbReference type="Gene3D" id="1.10.580.10">
    <property type="entry name" value="Citrate Synthase, domain 1"/>
    <property type="match status" value="2"/>
</dbReference>
<evidence type="ECO:0000256" key="4">
    <source>
        <dbReference type="ARBA" id="ARBA00022679"/>
    </source>
</evidence>
<sequence>MTDKKPFAWETAIAWKNKDRIVVRGYDVNELTGNISFAEHFHLVLKGELPTPEVGRMTDAIMVNMAEHAMSPSSATVRFATSGGAELNSAVAAGVAGIGRLHGTADRPAELFLKVAARAEAEGIADTEAAAKVVAEMRAVKERMPGFHHAQHIRDPRTVRLMELSDKLGVTGRYVTIARAMEDATEAVFGRRIWINGPGAMGCIGLDMGYEPAQLKALFIVCRSLSLCAHSIEEMTREKGWRASSNSHMVQPLDLSMQGPDNYDGPSDRTLG</sequence>
<dbReference type="UniPathway" id="UPA00223"/>
<keyword evidence="7" id="KW-1185">Reference proteome</keyword>
<dbReference type="Gene3D" id="1.10.230.10">
    <property type="entry name" value="Cytochrome P450-Terp, domain 2"/>
    <property type="match status" value="1"/>
</dbReference>
<evidence type="ECO:0000256" key="1">
    <source>
        <dbReference type="ARBA" id="ARBA00005163"/>
    </source>
</evidence>
<proteinExistence type="inferred from homology"/>
<evidence type="ECO:0000256" key="3">
    <source>
        <dbReference type="ARBA" id="ARBA00012972"/>
    </source>
</evidence>
<comment type="pathway">
    <text evidence="1">Carbohydrate metabolism; tricarboxylic acid cycle.</text>
</comment>
<dbReference type="GO" id="GO:0036440">
    <property type="term" value="F:citrate synthase activity"/>
    <property type="evidence" value="ECO:0007669"/>
    <property type="project" value="UniProtKB-EC"/>
</dbReference>
<dbReference type="GO" id="GO:0005829">
    <property type="term" value="C:cytosol"/>
    <property type="evidence" value="ECO:0007669"/>
    <property type="project" value="TreeGrafter"/>
</dbReference>
<dbReference type="AlphaFoldDB" id="A0A7W7ZZD2"/>
<dbReference type="InterPro" id="IPR016142">
    <property type="entry name" value="Citrate_synth-like_lrg_a-sub"/>
</dbReference>
<dbReference type="InterPro" id="IPR036969">
    <property type="entry name" value="Citrate_synthase_sf"/>
</dbReference>
<protein>
    <recommendedName>
        <fullName evidence="3">citrate synthase (unknown stereospecificity)</fullName>
        <ecNumber evidence="3">2.3.3.16</ecNumber>
    </recommendedName>
</protein>
<comment type="similarity">
    <text evidence="2">Belongs to the citrate synthase family.</text>
</comment>
<dbReference type="Proteomes" id="UP000568380">
    <property type="component" value="Unassembled WGS sequence"/>
</dbReference>
<dbReference type="RefSeq" id="WP_221340169.1">
    <property type="nucleotide sequence ID" value="NZ_JACHIN010000002.1"/>
</dbReference>
<dbReference type="EC" id="2.3.3.16" evidence="3"/>
<evidence type="ECO:0000256" key="2">
    <source>
        <dbReference type="ARBA" id="ARBA00010566"/>
    </source>
</evidence>
<dbReference type="GO" id="GO:0006099">
    <property type="term" value="P:tricarboxylic acid cycle"/>
    <property type="evidence" value="ECO:0007669"/>
    <property type="project" value="UniProtKB-UniPathway"/>
</dbReference>
<organism evidence="6 7">
    <name type="scientific">Nonomuraea endophytica</name>
    <dbReference type="NCBI Taxonomy" id="714136"/>
    <lineage>
        <taxon>Bacteria</taxon>
        <taxon>Bacillati</taxon>
        <taxon>Actinomycetota</taxon>
        <taxon>Actinomycetes</taxon>
        <taxon>Streptosporangiales</taxon>
        <taxon>Streptosporangiaceae</taxon>
        <taxon>Nonomuraea</taxon>
    </lineage>
</organism>
<dbReference type="GO" id="GO:0005975">
    <property type="term" value="P:carbohydrate metabolic process"/>
    <property type="evidence" value="ECO:0007669"/>
    <property type="project" value="TreeGrafter"/>
</dbReference>
<dbReference type="PANTHER" id="PTHR11739">
    <property type="entry name" value="CITRATE SYNTHASE"/>
    <property type="match status" value="1"/>
</dbReference>
<evidence type="ECO:0000313" key="7">
    <source>
        <dbReference type="Proteomes" id="UP000568380"/>
    </source>
</evidence>
<keyword evidence="6" id="KW-0012">Acyltransferase</keyword>
<accession>A0A7W7ZZD2</accession>
<feature type="region of interest" description="Disordered" evidence="5">
    <location>
        <begin position="252"/>
        <end position="272"/>
    </location>
</feature>